<dbReference type="Proteomes" id="UP001279410">
    <property type="component" value="Unassembled WGS sequence"/>
</dbReference>
<keyword evidence="1" id="KW-1015">Disulfide bond</keyword>
<accession>A0AAD3RL53</accession>
<evidence type="ECO:0000259" key="2">
    <source>
        <dbReference type="PROSITE" id="PS50240"/>
    </source>
</evidence>
<dbReference type="PANTHER" id="PTHR24271:SF87">
    <property type="entry name" value="ARGININE ESTERASE-LIKE-RELATED"/>
    <property type="match status" value="1"/>
</dbReference>
<dbReference type="Pfam" id="PF00089">
    <property type="entry name" value="Trypsin"/>
    <property type="match status" value="1"/>
</dbReference>
<dbReference type="EMBL" id="BRZM01002258">
    <property type="protein sequence ID" value="GLD74489.1"/>
    <property type="molecule type" value="Genomic_DNA"/>
</dbReference>
<organism evidence="3 4">
    <name type="scientific">Lates japonicus</name>
    <name type="common">Japanese lates</name>
    <dbReference type="NCBI Taxonomy" id="270547"/>
    <lineage>
        <taxon>Eukaryota</taxon>
        <taxon>Metazoa</taxon>
        <taxon>Chordata</taxon>
        <taxon>Craniata</taxon>
        <taxon>Vertebrata</taxon>
        <taxon>Euteleostomi</taxon>
        <taxon>Actinopterygii</taxon>
        <taxon>Neopterygii</taxon>
        <taxon>Teleostei</taxon>
        <taxon>Neoteleostei</taxon>
        <taxon>Acanthomorphata</taxon>
        <taxon>Carangaria</taxon>
        <taxon>Carangaria incertae sedis</taxon>
        <taxon>Centropomidae</taxon>
        <taxon>Lates</taxon>
    </lineage>
</organism>
<sequence length="54" mass="5895">GDSGGPLVCKGNLAFGVVSYNNQGNCDYPDVPNIYTDISKYAPWINDILKKKKC</sequence>
<name>A0AAD3RL53_LATJO</name>
<evidence type="ECO:0000313" key="3">
    <source>
        <dbReference type="EMBL" id="GLD74489.1"/>
    </source>
</evidence>
<protein>
    <submittedName>
        <fullName evidence="3">Mast cell protease 1A-like protein</fullName>
    </submittedName>
</protein>
<dbReference type="InterPro" id="IPR043504">
    <property type="entry name" value="Peptidase_S1_PA_chymotrypsin"/>
</dbReference>
<dbReference type="AlphaFoldDB" id="A0AAD3RL53"/>
<reference evidence="3" key="1">
    <citation type="submission" date="2022-08" db="EMBL/GenBank/DDBJ databases">
        <title>Genome sequencing of akame (Lates japonicus).</title>
        <authorList>
            <person name="Hashiguchi Y."/>
            <person name="Takahashi H."/>
        </authorList>
    </citation>
    <scope>NUCLEOTIDE SEQUENCE</scope>
    <source>
        <strain evidence="3">Kochi</strain>
    </source>
</reference>
<dbReference type="PANTHER" id="PTHR24271">
    <property type="entry name" value="KALLIKREIN-RELATED"/>
    <property type="match status" value="1"/>
</dbReference>
<gene>
    <name evidence="3" type="ORF">AKAME5_002581800</name>
</gene>
<dbReference type="InterPro" id="IPR009003">
    <property type="entry name" value="Peptidase_S1_PA"/>
</dbReference>
<dbReference type="GO" id="GO:0006508">
    <property type="term" value="P:proteolysis"/>
    <property type="evidence" value="ECO:0007669"/>
    <property type="project" value="UniProtKB-KW"/>
</dbReference>
<comment type="caution">
    <text evidence="3">The sequence shown here is derived from an EMBL/GenBank/DDBJ whole genome shotgun (WGS) entry which is preliminary data.</text>
</comment>
<evidence type="ECO:0000256" key="1">
    <source>
        <dbReference type="ARBA" id="ARBA00023157"/>
    </source>
</evidence>
<keyword evidence="4" id="KW-1185">Reference proteome</keyword>
<keyword evidence="3" id="KW-0645">Protease</keyword>
<keyword evidence="3" id="KW-0378">Hydrolase</keyword>
<dbReference type="GO" id="GO:0004252">
    <property type="term" value="F:serine-type endopeptidase activity"/>
    <property type="evidence" value="ECO:0007669"/>
    <property type="project" value="InterPro"/>
</dbReference>
<dbReference type="PROSITE" id="PS50240">
    <property type="entry name" value="TRYPSIN_DOM"/>
    <property type="match status" value="1"/>
</dbReference>
<proteinExistence type="predicted"/>
<dbReference type="InterPro" id="IPR001254">
    <property type="entry name" value="Trypsin_dom"/>
</dbReference>
<dbReference type="SUPFAM" id="SSF50494">
    <property type="entry name" value="Trypsin-like serine proteases"/>
    <property type="match status" value="1"/>
</dbReference>
<dbReference type="Gene3D" id="2.40.10.10">
    <property type="entry name" value="Trypsin-like serine proteases"/>
    <property type="match status" value="1"/>
</dbReference>
<evidence type="ECO:0000313" key="4">
    <source>
        <dbReference type="Proteomes" id="UP001279410"/>
    </source>
</evidence>
<feature type="domain" description="Peptidase S1" evidence="2">
    <location>
        <begin position="1"/>
        <end position="50"/>
    </location>
</feature>
<feature type="non-terminal residue" evidence="3">
    <location>
        <position position="1"/>
    </location>
</feature>